<evidence type="ECO:0000259" key="1">
    <source>
        <dbReference type="Pfam" id="PF02627"/>
    </source>
</evidence>
<dbReference type="SUPFAM" id="SSF69118">
    <property type="entry name" value="AhpD-like"/>
    <property type="match status" value="1"/>
</dbReference>
<gene>
    <name evidence="2" type="ORF">ABIE13_003116</name>
</gene>
<protein>
    <submittedName>
        <fullName evidence="2">Alkylhydroperoxidase/carboxymuconolactone decarboxylase family protein YurZ</fullName>
    </submittedName>
</protein>
<dbReference type="Proteomes" id="UP001549320">
    <property type="component" value="Unassembled WGS sequence"/>
</dbReference>
<dbReference type="PANTHER" id="PTHR33930:SF2">
    <property type="entry name" value="BLR3452 PROTEIN"/>
    <property type="match status" value="1"/>
</dbReference>
<dbReference type="PANTHER" id="PTHR33930">
    <property type="entry name" value="ALKYL HYDROPEROXIDE REDUCTASE AHPD"/>
    <property type="match status" value="1"/>
</dbReference>
<comment type="caution">
    <text evidence="2">The sequence shown here is derived from an EMBL/GenBank/DDBJ whole genome shotgun (WGS) entry which is preliminary data.</text>
</comment>
<organism evidence="2 3">
    <name type="scientific">Ottowia thiooxydans</name>
    <dbReference type="NCBI Taxonomy" id="219182"/>
    <lineage>
        <taxon>Bacteria</taxon>
        <taxon>Pseudomonadati</taxon>
        <taxon>Pseudomonadota</taxon>
        <taxon>Betaproteobacteria</taxon>
        <taxon>Burkholderiales</taxon>
        <taxon>Comamonadaceae</taxon>
        <taxon>Ottowia</taxon>
    </lineage>
</organism>
<dbReference type="RefSeq" id="WP_354444875.1">
    <property type="nucleotide sequence ID" value="NZ_JBEPSH010000006.1"/>
</dbReference>
<evidence type="ECO:0000313" key="3">
    <source>
        <dbReference type="Proteomes" id="UP001549320"/>
    </source>
</evidence>
<dbReference type="Gene3D" id="1.20.1290.10">
    <property type="entry name" value="AhpD-like"/>
    <property type="match status" value="2"/>
</dbReference>
<feature type="domain" description="Carboxymuconolactone decarboxylase-like" evidence="1">
    <location>
        <begin position="39"/>
        <end position="122"/>
    </location>
</feature>
<dbReference type="Pfam" id="PF02627">
    <property type="entry name" value="CMD"/>
    <property type="match status" value="1"/>
</dbReference>
<keyword evidence="3" id="KW-1185">Reference proteome</keyword>
<dbReference type="EMBL" id="JBEPSH010000006">
    <property type="protein sequence ID" value="MET4578000.1"/>
    <property type="molecule type" value="Genomic_DNA"/>
</dbReference>
<evidence type="ECO:0000313" key="2">
    <source>
        <dbReference type="EMBL" id="MET4578000.1"/>
    </source>
</evidence>
<dbReference type="InterPro" id="IPR029032">
    <property type="entry name" value="AhpD-like"/>
</dbReference>
<reference evidence="2 3" key="1">
    <citation type="submission" date="2024-06" db="EMBL/GenBank/DDBJ databases">
        <title>Sorghum-associated microbial communities from plants grown in Nebraska, USA.</title>
        <authorList>
            <person name="Schachtman D."/>
        </authorList>
    </citation>
    <scope>NUCLEOTIDE SEQUENCE [LARGE SCALE GENOMIC DNA]</scope>
    <source>
        <strain evidence="2 3">2709</strain>
    </source>
</reference>
<sequence>MTKVPESAADIERSRIKAFFTAERGYWRPWAETMLEVSPGFVEQYARYAGYPARTGPLSPRMVELIYVALDTSSSHLFASGLETHMRKALEVGATQSDIFDVLHLVAVQGAVSACQAADILAELAGTDELEELDAHLKARIDQLGPEHALALQAVARMDSGYAAMLLDFIEHGRPVGGLEPGERSLVQLALHACFTAFNPHATRQMVVTGLSQGLSRAEMLQAIQLGAHLAVHGTALGVNTFRGL</sequence>
<proteinExistence type="predicted"/>
<accession>A0ABV2QAF5</accession>
<dbReference type="InterPro" id="IPR003779">
    <property type="entry name" value="CMD-like"/>
</dbReference>
<name>A0ABV2QAF5_9BURK</name>